<comment type="caution">
    <text evidence="1">The sequence shown here is derived from an EMBL/GenBank/DDBJ whole genome shotgun (WGS) entry which is preliminary data.</text>
</comment>
<organism evidence="1 2">
    <name type="scientific">Coniosporium uncinatum</name>
    <dbReference type="NCBI Taxonomy" id="93489"/>
    <lineage>
        <taxon>Eukaryota</taxon>
        <taxon>Fungi</taxon>
        <taxon>Dikarya</taxon>
        <taxon>Ascomycota</taxon>
        <taxon>Pezizomycotina</taxon>
        <taxon>Dothideomycetes</taxon>
        <taxon>Dothideomycetes incertae sedis</taxon>
        <taxon>Coniosporium</taxon>
    </lineage>
</organism>
<gene>
    <name evidence="1" type="ORF">LTS18_002707</name>
</gene>
<keyword evidence="2" id="KW-1185">Reference proteome</keyword>
<sequence>MAQHVARLPPIYHRGPEYFTRDSNTGTLRDKVKNSFGKWKSKGCGRKVYEANPPGRSAVNLDMQRARNALSMRVQRARDREGGLPQGVPGQTKRTGGITKNEKEVYGRPVVSLDKNGQANGLPEMTDEMILFGTIWPVNLKEGTFKQPPTHPTHDELKDGKSNWQNQPFELSMPEDPKSRVLDILDGIGRPYPSIYDFMRGEGLFEGRGPADLSSFLEPAEIAKLMAVPLLARTLKAKLAKNDEAWVAVRQEGVTPKRLKKKLAGRESKAKAATPLGDQVQARKRKRGEEGDAKMKMEDMKDVDGIDGFVDEFSRSSIHGEVDPGSSYPNLAHHADAANSNSTSNYSIKQSAIALANTHSDARMGATVGDNEQAAPVQQEQQAAEWDSDWSEED</sequence>
<dbReference type="EMBL" id="JAWDJW010006340">
    <property type="protein sequence ID" value="KAK3065304.1"/>
    <property type="molecule type" value="Genomic_DNA"/>
</dbReference>
<reference evidence="1" key="1">
    <citation type="submission" date="2024-09" db="EMBL/GenBank/DDBJ databases">
        <title>Black Yeasts Isolated from many extreme environments.</title>
        <authorList>
            <person name="Coleine C."/>
            <person name="Stajich J.E."/>
            <person name="Selbmann L."/>
        </authorList>
    </citation>
    <scope>NUCLEOTIDE SEQUENCE</scope>
    <source>
        <strain evidence="1">CCFEE 5737</strain>
    </source>
</reference>
<evidence type="ECO:0000313" key="2">
    <source>
        <dbReference type="Proteomes" id="UP001186974"/>
    </source>
</evidence>
<proteinExistence type="predicted"/>
<accession>A0ACC3DCU9</accession>
<evidence type="ECO:0000313" key="1">
    <source>
        <dbReference type="EMBL" id="KAK3065304.1"/>
    </source>
</evidence>
<name>A0ACC3DCU9_9PEZI</name>
<protein>
    <submittedName>
        <fullName evidence="1">Uncharacterized protein</fullName>
    </submittedName>
</protein>
<dbReference type="Proteomes" id="UP001186974">
    <property type="component" value="Unassembled WGS sequence"/>
</dbReference>